<reference evidence="6" key="1">
    <citation type="submission" date="2024-05" db="EMBL/GenBank/DDBJ databases">
        <title>Planctomycetes of the genus Singulisphaera possess chitinolytic capabilities.</title>
        <authorList>
            <person name="Ivanova A."/>
        </authorList>
    </citation>
    <scope>NUCLEOTIDE SEQUENCE</scope>
    <source>
        <strain evidence="6">Ch08T</strain>
    </source>
</reference>
<dbReference type="Pfam" id="PF00884">
    <property type="entry name" value="Sulfatase"/>
    <property type="match status" value="1"/>
</dbReference>
<keyword evidence="4" id="KW-0106">Calcium</keyword>
<evidence type="ECO:0000256" key="4">
    <source>
        <dbReference type="ARBA" id="ARBA00022837"/>
    </source>
</evidence>
<dbReference type="RefSeq" id="WP_406700333.1">
    <property type="nucleotide sequence ID" value="NZ_CP155447.1"/>
</dbReference>
<evidence type="ECO:0000256" key="2">
    <source>
        <dbReference type="ARBA" id="ARBA00022723"/>
    </source>
</evidence>
<dbReference type="SUPFAM" id="SSF53649">
    <property type="entry name" value="Alkaline phosphatase-like"/>
    <property type="match status" value="1"/>
</dbReference>
<organism evidence="6">
    <name type="scientific">Singulisphaera sp. Ch08</name>
    <dbReference type="NCBI Taxonomy" id="3120278"/>
    <lineage>
        <taxon>Bacteria</taxon>
        <taxon>Pseudomonadati</taxon>
        <taxon>Planctomycetota</taxon>
        <taxon>Planctomycetia</taxon>
        <taxon>Isosphaerales</taxon>
        <taxon>Isosphaeraceae</taxon>
        <taxon>Singulisphaera</taxon>
    </lineage>
</organism>
<evidence type="ECO:0000256" key="1">
    <source>
        <dbReference type="ARBA" id="ARBA00008779"/>
    </source>
</evidence>
<protein>
    <submittedName>
        <fullName evidence="6">Sulfatase-like hydrolase/transferase</fullName>
    </submittedName>
</protein>
<dbReference type="PANTHER" id="PTHR42693:SF33">
    <property type="entry name" value="ARYLSULFATASE"/>
    <property type="match status" value="1"/>
</dbReference>
<proteinExistence type="inferred from homology"/>
<gene>
    <name evidence="6" type="ORF">V5E97_16090</name>
</gene>
<dbReference type="EMBL" id="CP155447">
    <property type="protein sequence ID" value="XBH07496.1"/>
    <property type="molecule type" value="Genomic_DNA"/>
</dbReference>
<keyword evidence="2" id="KW-0479">Metal-binding</keyword>
<sequence>MNPLFSLVAVVASCVVEIDHSPSASPPNIVFLYADDLGPGDLGCYGGKIVPTPNIDRMAQEGTRFTQYYSASPICSPSRCGVITGSFPARWKITSYLQTKAGNRACEQADFLDPKAPSLPRVLKSAGYATAHFGKWHLGGGRDVTAPPKFAAYGYDEHAGTWESPEPHPDITASNWIWSPKDKVKRWDRTAFFVDKTLDFLQRNQAKPCYINLWLDDPHTPWIPSAGSDREPRVGNLREVMIENDKQVGRLLDGLKALHLDEKTLVVFASDNGPLPTFDGDRTVGLRGSKMSLYEGGIRLPFIARWPGSVPAGRVDETTLISAVDLFPTFCALAKTPLPSEASLDGEDRSQALRGESQPDRKKLLFWEYGRNEKAFAYPKRQGDRSPNVAVRDANWKLLVNADGTHEELYDLASDPNETTNVAARHPEAAKTLKERALSWRRSLP</sequence>
<dbReference type="InterPro" id="IPR017850">
    <property type="entry name" value="Alkaline_phosphatase_core_sf"/>
</dbReference>
<dbReference type="PROSITE" id="PS00523">
    <property type="entry name" value="SULFATASE_1"/>
    <property type="match status" value="1"/>
</dbReference>
<feature type="domain" description="Sulfatase N-terminal" evidence="5">
    <location>
        <begin position="27"/>
        <end position="334"/>
    </location>
</feature>
<dbReference type="AlphaFoldDB" id="A0AAU7CQR1"/>
<evidence type="ECO:0000313" key="6">
    <source>
        <dbReference type="EMBL" id="XBH07496.1"/>
    </source>
</evidence>
<dbReference type="GO" id="GO:0004065">
    <property type="term" value="F:arylsulfatase activity"/>
    <property type="evidence" value="ECO:0007669"/>
    <property type="project" value="TreeGrafter"/>
</dbReference>
<dbReference type="InterPro" id="IPR000917">
    <property type="entry name" value="Sulfatase_N"/>
</dbReference>
<dbReference type="InterPro" id="IPR050738">
    <property type="entry name" value="Sulfatase"/>
</dbReference>
<dbReference type="Gene3D" id="3.40.720.10">
    <property type="entry name" value="Alkaline Phosphatase, subunit A"/>
    <property type="match status" value="1"/>
</dbReference>
<dbReference type="GO" id="GO:0046872">
    <property type="term" value="F:metal ion binding"/>
    <property type="evidence" value="ECO:0007669"/>
    <property type="project" value="UniProtKB-KW"/>
</dbReference>
<evidence type="ECO:0000256" key="3">
    <source>
        <dbReference type="ARBA" id="ARBA00022801"/>
    </source>
</evidence>
<accession>A0AAU7CQR1</accession>
<dbReference type="InterPro" id="IPR024607">
    <property type="entry name" value="Sulfatase_CS"/>
</dbReference>
<name>A0AAU7CQR1_9BACT</name>
<dbReference type="Gene3D" id="3.30.1120.10">
    <property type="match status" value="1"/>
</dbReference>
<evidence type="ECO:0000259" key="5">
    <source>
        <dbReference type="Pfam" id="PF00884"/>
    </source>
</evidence>
<keyword evidence="3 6" id="KW-0378">Hydrolase</keyword>
<dbReference type="PANTHER" id="PTHR42693">
    <property type="entry name" value="ARYLSULFATASE FAMILY MEMBER"/>
    <property type="match status" value="1"/>
</dbReference>
<comment type="similarity">
    <text evidence="1">Belongs to the sulfatase family.</text>
</comment>